<evidence type="ECO:0000256" key="14">
    <source>
        <dbReference type="PROSITE-ProRule" id="PRU00469"/>
    </source>
</evidence>
<dbReference type="InterPro" id="IPR000812">
    <property type="entry name" value="TFIIB"/>
</dbReference>
<keyword evidence="5 14" id="KW-0863">Zinc-finger</keyword>
<evidence type="ECO:0000256" key="7">
    <source>
        <dbReference type="ARBA" id="ARBA00023015"/>
    </source>
</evidence>
<dbReference type="Proteomes" id="UP000694580">
    <property type="component" value="Chromosome 3"/>
</dbReference>
<evidence type="ECO:0000256" key="2">
    <source>
        <dbReference type="ARBA" id="ARBA00010857"/>
    </source>
</evidence>
<comment type="similarity">
    <text evidence="2">Belongs to the TFIIB family.</text>
</comment>
<dbReference type="GO" id="GO:0070897">
    <property type="term" value="P:transcription preinitiation complex assembly"/>
    <property type="evidence" value="ECO:0007669"/>
    <property type="project" value="InterPro"/>
</dbReference>
<dbReference type="SUPFAM" id="SSF47954">
    <property type="entry name" value="Cyclin-like"/>
    <property type="match status" value="2"/>
</dbReference>
<dbReference type="InterPro" id="IPR013137">
    <property type="entry name" value="Znf_TFIIB"/>
</dbReference>
<name>A0AAY4API3_9TELE</name>
<keyword evidence="3" id="KW-0479">Metal-binding</keyword>
<dbReference type="SUPFAM" id="SSF57783">
    <property type="entry name" value="Zinc beta-ribbon"/>
    <property type="match status" value="1"/>
</dbReference>
<dbReference type="InterPro" id="IPR054078">
    <property type="entry name" value="BRF2-like_C"/>
</dbReference>
<keyword evidence="8" id="KW-0010">Activator</keyword>
<dbReference type="GO" id="GO:0005634">
    <property type="term" value="C:nucleus"/>
    <property type="evidence" value="ECO:0007669"/>
    <property type="project" value="UniProtKB-SubCell"/>
</dbReference>
<dbReference type="GO" id="GO:0097550">
    <property type="term" value="C:transcription preinitiation complex"/>
    <property type="evidence" value="ECO:0007669"/>
    <property type="project" value="TreeGrafter"/>
</dbReference>
<organism evidence="17 18">
    <name type="scientific">Denticeps clupeoides</name>
    <name type="common">denticle herring</name>
    <dbReference type="NCBI Taxonomy" id="299321"/>
    <lineage>
        <taxon>Eukaryota</taxon>
        <taxon>Metazoa</taxon>
        <taxon>Chordata</taxon>
        <taxon>Craniata</taxon>
        <taxon>Vertebrata</taxon>
        <taxon>Euteleostomi</taxon>
        <taxon>Actinopterygii</taxon>
        <taxon>Neopterygii</taxon>
        <taxon>Teleostei</taxon>
        <taxon>Clupei</taxon>
        <taxon>Clupeiformes</taxon>
        <taxon>Denticipitoidei</taxon>
        <taxon>Denticipitidae</taxon>
        <taxon>Denticeps</taxon>
    </lineage>
</organism>
<dbReference type="AlphaFoldDB" id="A0AAY4API3"/>
<keyword evidence="9" id="KW-0804">Transcription</keyword>
<gene>
    <name evidence="17" type="primary">BRF2</name>
</gene>
<evidence type="ECO:0000256" key="10">
    <source>
        <dbReference type="ARBA" id="ARBA00023242"/>
    </source>
</evidence>
<feature type="region of interest" description="Disordered" evidence="15">
    <location>
        <begin position="319"/>
        <end position="366"/>
    </location>
</feature>
<dbReference type="Pfam" id="PF21886">
    <property type="entry name" value="BRF2-like_C_cyclin_rpt"/>
    <property type="match status" value="1"/>
</dbReference>
<evidence type="ECO:0000256" key="6">
    <source>
        <dbReference type="ARBA" id="ARBA00022833"/>
    </source>
</evidence>
<keyword evidence="6" id="KW-0862">Zinc</keyword>
<evidence type="ECO:0000313" key="18">
    <source>
        <dbReference type="Proteomes" id="UP000694580"/>
    </source>
</evidence>
<reference evidence="17 18" key="1">
    <citation type="submission" date="2020-06" db="EMBL/GenBank/DDBJ databases">
        <authorList>
            <consortium name="Wellcome Sanger Institute Data Sharing"/>
        </authorList>
    </citation>
    <scope>NUCLEOTIDE SEQUENCE [LARGE SCALE GENOMIC DNA]</scope>
</reference>
<dbReference type="GeneTree" id="ENSGT00390000002288"/>
<evidence type="ECO:0000256" key="11">
    <source>
        <dbReference type="ARBA" id="ARBA00039848"/>
    </source>
</evidence>
<dbReference type="InterPro" id="IPR036915">
    <property type="entry name" value="Cyclin-like_sf"/>
</dbReference>
<dbReference type="GeneID" id="114786686"/>
<evidence type="ECO:0000256" key="9">
    <source>
        <dbReference type="ARBA" id="ARBA00023163"/>
    </source>
</evidence>
<evidence type="ECO:0000256" key="8">
    <source>
        <dbReference type="ARBA" id="ARBA00023159"/>
    </source>
</evidence>
<evidence type="ECO:0000313" key="17">
    <source>
        <dbReference type="Ensembl" id="ENSDCDP00010010742.1"/>
    </source>
</evidence>
<reference evidence="17" key="3">
    <citation type="submission" date="2025-09" db="UniProtKB">
        <authorList>
            <consortium name="Ensembl"/>
        </authorList>
    </citation>
    <scope>IDENTIFICATION</scope>
</reference>
<evidence type="ECO:0000256" key="4">
    <source>
        <dbReference type="ARBA" id="ARBA00022737"/>
    </source>
</evidence>
<keyword evidence="10" id="KW-0539">Nucleus</keyword>
<proteinExistence type="inferred from homology"/>
<keyword evidence="4" id="KW-0677">Repeat</keyword>
<feature type="domain" description="TFIIB-type" evidence="16">
    <location>
        <begin position="1"/>
        <end position="34"/>
    </location>
</feature>
<keyword evidence="18" id="KW-1185">Reference proteome</keyword>
<protein>
    <recommendedName>
        <fullName evidence="11">Transcription factor IIIB 50 kDa subunit</fullName>
    </recommendedName>
    <alternativeName>
        <fullName evidence="12">B-related factor 2</fullName>
    </alternativeName>
</protein>
<evidence type="ECO:0000256" key="12">
    <source>
        <dbReference type="ARBA" id="ARBA00042630"/>
    </source>
</evidence>
<dbReference type="Gene3D" id="1.10.472.10">
    <property type="entry name" value="Cyclin-like"/>
    <property type="match status" value="2"/>
</dbReference>
<dbReference type="PROSITE" id="PS51134">
    <property type="entry name" value="ZF_TFIIB"/>
    <property type="match status" value="1"/>
</dbReference>
<comment type="function">
    <text evidence="13">General activator of RNA polymerase III transcription. Factor exclusively required for RNA polymerase III transcription of genes with promoter elements upstream of the initiation sites. Contributes to the regulation of gene expression; functions as activator in the absence of oxidative stress. Down-regulates expression of target genes in response to oxidative stress. Overexpression protects cells against apoptosis in response to oxidative stress.</text>
</comment>
<evidence type="ECO:0000256" key="5">
    <source>
        <dbReference type="ARBA" id="ARBA00022771"/>
    </source>
</evidence>
<accession>A0AAY4API3</accession>
<dbReference type="RefSeq" id="XP_028829840.1">
    <property type="nucleotide sequence ID" value="XM_028974007.1"/>
</dbReference>
<dbReference type="PANTHER" id="PTHR11618:SF5">
    <property type="entry name" value="TRANSCRIPTION FACTOR IIIB 50 KDA SUBUNIT"/>
    <property type="match status" value="1"/>
</dbReference>
<evidence type="ECO:0000256" key="15">
    <source>
        <dbReference type="SAM" id="MobiDB-lite"/>
    </source>
</evidence>
<feature type="region of interest" description="Disordered" evidence="15">
    <location>
        <begin position="389"/>
        <end position="408"/>
    </location>
</feature>
<dbReference type="Ensembl" id="ENSDCDT00010011252.1">
    <property type="protein sequence ID" value="ENSDCDP00010010742.1"/>
    <property type="gene ID" value="ENSDCDG00010004759.1"/>
</dbReference>
<reference evidence="17" key="2">
    <citation type="submission" date="2025-08" db="UniProtKB">
        <authorList>
            <consortium name="Ensembl"/>
        </authorList>
    </citation>
    <scope>IDENTIFICATION</scope>
</reference>
<evidence type="ECO:0000256" key="3">
    <source>
        <dbReference type="ARBA" id="ARBA00022723"/>
    </source>
</evidence>
<dbReference type="PANTHER" id="PTHR11618">
    <property type="entry name" value="TRANSCRIPTION INITIATION FACTOR IIB-RELATED"/>
    <property type="match status" value="1"/>
</dbReference>
<sequence length="441" mass="48640">MSRACPHCGSGNVVEDDLYSEKQLVCEDCGSLLPEVELTSTRTEELQATAVPYYESTQTEKRKCPNLIKGCGRLRALCRIFRFPSDMESSAVSLYEGAYGHPSFLHTSLSKKEALAGSCVLAVSRMNSWPLGMGSVVAMLEADPALFGAIYQELIKCMNLQTVGGGITELLEGFCHDFKLGRDQVGAEYGETTRELKRRALDLLELAADSWIVTGRQPQPMLLAAVYLAWQSLSPVKRMKVPLTKFCVISKFGSVKEGERRRTAQKRVVEMREVLCKLGQELPWLSGSPVKPSDVAVLVEDILALRLVLQSEAMRRHEQSLLSETSETRAAGDALSSAPEAALKSSSHSQVEEKAPPAGGHSNDSQLSELPWAKRHLFVPPCVRVAKKPRAEAAGPDVTGDEDISDGEIESYIRTDQEMRYIVRLQKTLQQQKEEEEEGHG</sequence>
<dbReference type="GO" id="GO:0017025">
    <property type="term" value="F:TBP-class protein binding"/>
    <property type="evidence" value="ECO:0007669"/>
    <property type="project" value="TreeGrafter"/>
</dbReference>
<feature type="compositionally biased region" description="Acidic residues" evidence="15">
    <location>
        <begin position="399"/>
        <end position="408"/>
    </location>
</feature>
<evidence type="ECO:0000256" key="13">
    <source>
        <dbReference type="ARBA" id="ARBA00045875"/>
    </source>
</evidence>
<keyword evidence="7" id="KW-0805">Transcription regulation</keyword>
<dbReference type="GO" id="GO:0008270">
    <property type="term" value="F:zinc ion binding"/>
    <property type="evidence" value="ECO:0007669"/>
    <property type="project" value="UniProtKB-KW"/>
</dbReference>
<evidence type="ECO:0000256" key="1">
    <source>
        <dbReference type="ARBA" id="ARBA00004123"/>
    </source>
</evidence>
<comment type="subcellular location">
    <subcellularLocation>
        <location evidence="1">Nucleus</location>
    </subcellularLocation>
</comment>
<evidence type="ECO:0000259" key="16">
    <source>
        <dbReference type="PROSITE" id="PS51134"/>
    </source>
</evidence>
<dbReference type="Gene3D" id="2.20.25.10">
    <property type="match status" value="1"/>
</dbReference>